<organism evidence="1 2">
    <name type="scientific">Brachionus plicatilis</name>
    <name type="common">Marine rotifer</name>
    <name type="synonym">Brachionus muelleri</name>
    <dbReference type="NCBI Taxonomy" id="10195"/>
    <lineage>
        <taxon>Eukaryota</taxon>
        <taxon>Metazoa</taxon>
        <taxon>Spiralia</taxon>
        <taxon>Gnathifera</taxon>
        <taxon>Rotifera</taxon>
        <taxon>Eurotatoria</taxon>
        <taxon>Monogononta</taxon>
        <taxon>Pseudotrocha</taxon>
        <taxon>Ploima</taxon>
        <taxon>Brachionidae</taxon>
        <taxon>Brachionus</taxon>
    </lineage>
</organism>
<accession>A0A3M7R0I8</accession>
<dbReference type="Proteomes" id="UP000276133">
    <property type="component" value="Unassembled WGS sequence"/>
</dbReference>
<evidence type="ECO:0000313" key="2">
    <source>
        <dbReference type="Proteomes" id="UP000276133"/>
    </source>
</evidence>
<keyword evidence="2" id="KW-1185">Reference proteome</keyword>
<name>A0A3M7R0I8_BRAPC</name>
<proteinExistence type="predicted"/>
<comment type="caution">
    <text evidence="1">The sequence shown here is derived from an EMBL/GenBank/DDBJ whole genome shotgun (WGS) entry which is preliminary data.</text>
</comment>
<dbReference type="AlphaFoldDB" id="A0A3M7R0I8"/>
<evidence type="ECO:0000313" key="1">
    <source>
        <dbReference type="EMBL" id="RNA16755.1"/>
    </source>
</evidence>
<reference evidence="1 2" key="1">
    <citation type="journal article" date="2018" name="Sci. Rep.">
        <title>Genomic signatures of local adaptation to the degree of environmental predictability in rotifers.</title>
        <authorList>
            <person name="Franch-Gras L."/>
            <person name="Hahn C."/>
            <person name="Garcia-Roger E.M."/>
            <person name="Carmona M.J."/>
            <person name="Serra M."/>
            <person name="Gomez A."/>
        </authorList>
    </citation>
    <scope>NUCLEOTIDE SEQUENCE [LARGE SCALE GENOMIC DNA]</scope>
    <source>
        <strain evidence="1">HYR1</strain>
    </source>
</reference>
<dbReference type="EMBL" id="REGN01004635">
    <property type="protein sequence ID" value="RNA16755.1"/>
    <property type="molecule type" value="Genomic_DNA"/>
</dbReference>
<gene>
    <name evidence="1" type="ORF">BpHYR1_038003</name>
</gene>
<sequence length="93" mass="11007">MNNQEKTKSSVFLNPDDQTLVDAEELPYQHILKEPSTKRKRSKNTLFELHSTFEDLAEIKKKINDGEIKGHFWELKSHKNGKHQTLFMRIIKK</sequence>
<protein>
    <submittedName>
        <fullName evidence="1">Uncharacterized protein</fullName>
    </submittedName>
</protein>